<dbReference type="EMBL" id="CP015059">
    <property type="protein sequence ID" value="QGN17303.1"/>
    <property type="molecule type" value="Genomic_DNA"/>
</dbReference>
<dbReference type="InterPro" id="IPR029021">
    <property type="entry name" value="Prot-tyrosine_phosphatase-like"/>
</dbReference>
<keyword evidence="2" id="KW-0378">Hydrolase</keyword>
<gene>
    <name evidence="5" type="primary">TEP1</name>
    <name evidence="5" type="ORF">FIM1_4035</name>
</gene>
<dbReference type="InterPro" id="IPR003595">
    <property type="entry name" value="Tyr_Pase_cat"/>
</dbReference>
<evidence type="ECO:0000256" key="1">
    <source>
        <dbReference type="ARBA" id="ARBA00013015"/>
    </source>
</evidence>
<dbReference type="Gene3D" id="3.90.190.10">
    <property type="entry name" value="Protein tyrosine phosphatase superfamily"/>
    <property type="match status" value="1"/>
</dbReference>
<dbReference type="Proteomes" id="UP000422736">
    <property type="component" value="Chromosome 6"/>
</dbReference>
<dbReference type="SUPFAM" id="SSF52799">
    <property type="entry name" value="(Phosphotyrosine protein) phosphatases II"/>
    <property type="match status" value="1"/>
</dbReference>
<dbReference type="PROSITE" id="PS51181">
    <property type="entry name" value="PPASE_TENSIN"/>
    <property type="match status" value="1"/>
</dbReference>
<feature type="domain" description="Tyrosine specific protein phosphatases" evidence="3">
    <location>
        <begin position="171"/>
        <end position="258"/>
    </location>
</feature>
<dbReference type="PROSITE" id="PS00383">
    <property type="entry name" value="TYR_PHOSPHATASE_1"/>
    <property type="match status" value="1"/>
</dbReference>
<dbReference type="InterPro" id="IPR029023">
    <property type="entry name" value="Tensin_phosphatase"/>
</dbReference>
<dbReference type="SMART" id="SM00404">
    <property type="entry name" value="PTPc_motif"/>
    <property type="match status" value="1"/>
</dbReference>
<organism evidence="5 6">
    <name type="scientific">Kluyveromyces marxianus</name>
    <name type="common">Yeast</name>
    <name type="synonym">Candida kefyr</name>
    <dbReference type="NCBI Taxonomy" id="4911"/>
    <lineage>
        <taxon>Eukaryota</taxon>
        <taxon>Fungi</taxon>
        <taxon>Dikarya</taxon>
        <taxon>Ascomycota</taxon>
        <taxon>Saccharomycotina</taxon>
        <taxon>Saccharomycetes</taxon>
        <taxon>Saccharomycetales</taxon>
        <taxon>Saccharomycetaceae</taxon>
        <taxon>Kluyveromyces</taxon>
    </lineage>
</organism>
<evidence type="ECO:0000313" key="6">
    <source>
        <dbReference type="Proteomes" id="UP000422736"/>
    </source>
</evidence>
<dbReference type="PANTHER" id="PTHR12305:SF81">
    <property type="entry name" value="PHOSPHATIDYLINOSITOL 3,4,5-TRISPHOSPHATE 3-PHOSPHATASE AND DUAL-SPECIFICITY PROTEIN PHOSPHATASE PTEN"/>
    <property type="match status" value="1"/>
</dbReference>
<evidence type="ECO:0000259" key="3">
    <source>
        <dbReference type="PROSITE" id="PS50056"/>
    </source>
</evidence>
<evidence type="ECO:0000256" key="2">
    <source>
        <dbReference type="ARBA" id="ARBA00022801"/>
    </source>
</evidence>
<proteinExistence type="predicted"/>
<accession>A0ABX6F4K7</accession>
<dbReference type="CDD" id="cd14497">
    <property type="entry name" value="PTP_PTEN-like"/>
    <property type="match status" value="1"/>
</dbReference>
<dbReference type="PANTHER" id="PTHR12305">
    <property type="entry name" value="PHOSPHATASE WITH HOMOLOGY TO TENSIN"/>
    <property type="match status" value="1"/>
</dbReference>
<name>A0ABX6F4K7_KLUMA</name>
<dbReference type="InterPro" id="IPR016130">
    <property type="entry name" value="Tyr_Pase_AS"/>
</dbReference>
<feature type="domain" description="Phosphatase tensin-type" evidence="4">
    <location>
        <begin position="22"/>
        <end position="253"/>
    </location>
</feature>
<evidence type="ECO:0000259" key="4">
    <source>
        <dbReference type="PROSITE" id="PS51181"/>
    </source>
</evidence>
<dbReference type="InterPro" id="IPR000387">
    <property type="entry name" value="Tyr_Pase_dom"/>
</dbReference>
<dbReference type="PROSITE" id="PS50056">
    <property type="entry name" value="TYR_PHOSPHATASE_2"/>
    <property type="match status" value="1"/>
</dbReference>
<dbReference type="InterPro" id="IPR051281">
    <property type="entry name" value="Dual-spec_lipid-protein_phosph"/>
</dbReference>
<dbReference type="EC" id="3.1.3.67" evidence="1"/>
<dbReference type="InterPro" id="IPR000340">
    <property type="entry name" value="Dual-sp_phosphatase_cat-dom"/>
</dbReference>
<protein>
    <recommendedName>
        <fullName evidence="1">phosphatidylinositol-3,4,5-trisphosphate 3-phosphatase</fullName>
        <ecNumber evidence="1">3.1.3.67</ecNumber>
    </recommendedName>
</protein>
<evidence type="ECO:0000313" key="5">
    <source>
        <dbReference type="EMBL" id="QGN17303.1"/>
    </source>
</evidence>
<keyword evidence="6" id="KW-1185">Reference proteome</keyword>
<dbReference type="Pfam" id="PF00782">
    <property type="entry name" value="DSPc"/>
    <property type="match status" value="1"/>
</dbReference>
<reference evidence="5 6" key="1">
    <citation type="submission" date="2016-03" db="EMBL/GenBank/DDBJ databases">
        <title>How can Kluyveromyces marxianus grow so fast - potential evolutionary course in Saccharomyces Complex revealed by comparative genomics.</title>
        <authorList>
            <person name="Mo W."/>
            <person name="Lu W."/>
            <person name="Yang X."/>
            <person name="Qi J."/>
            <person name="Lv H."/>
        </authorList>
    </citation>
    <scope>NUCLEOTIDE SEQUENCE [LARGE SCALE GENOMIC DNA]</scope>
    <source>
        <strain evidence="5 6">FIM1</strain>
    </source>
</reference>
<sequence length="434" mass="50126">MTLTKFSPEHIIKSIYSSPFNQYKNGLGLVLDVSYITDNIIVCSYPVMKYPKMFYRNSLVDLITYLDANHGRRNWKIYNLKSEVNDSDYTDDDFAMILETKRLSEYSIPKDQGSASYRSRRMLEEHCKLSGIKEIFRATNDESKKPHQLIDPQLLRAGWLDHAPPSFLHLQTLIEDIRSTILNGKVAVIHCKMGKGRSGTAVVAYLMTYLQLPRHEAQSLFLSTRFKTGISRGVTIPSQLRYLKYQEVFLRYDKSQRGQILQNLPSLQFKIISIEFVNPIGQFSSEMLRKSNNTTVSMKIQTHSNEEEAHLKDLFSKECCTGKDSLRSFSTKQIIVPNTVIDFSDIRLSFGLRSKKSQFINSISHLSSFSTFWMNLYWECVLQSKCLDNDSNYVLPKNERFEFSILWEELDGFKGMSGKGLKLFDSVCVKWNTL</sequence>